<dbReference type="Proteomes" id="UP001596461">
    <property type="component" value="Unassembled WGS sequence"/>
</dbReference>
<dbReference type="GO" id="GO:0008270">
    <property type="term" value="F:zinc ion binding"/>
    <property type="evidence" value="ECO:0007669"/>
    <property type="project" value="UniProtKB-KW"/>
</dbReference>
<keyword evidence="4" id="KW-0805">Transcription regulation</keyword>
<feature type="domain" description="Transcription factor TFIIB cyclin-like" evidence="7">
    <location>
        <begin position="216"/>
        <end position="295"/>
    </location>
</feature>
<dbReference type="Pfam" id="PF08271">
    <property type="entry name" value="Zn_Ribbon_TF"/>
    <property type="match status" value="1"/>
</dbReference>
<keyword evidence="2" id="KW-0863">Zinc-finger</keyword>
<dbReference type="Pfam" id="PF00382">
    <property type="entry name" value="TFIIB"/>
    <property type="match status" value="2"/>
</dbReference>
<dbReference type="SUPFAM" id="SSF47954">
    <property type="entry name" value="Cyclin-like"/>
    <property type="match status" value="2"/>
</dbReference>
<dbReference type="InterPro" id="IPR036915">
    <property type="entry name" value="Cyclin-like_sf"/>
</dbReference>
<proteinExistence type="predicted"/>
<dbReference type="RefSeq" id="WP_390210741.1">
    <property type="nucleotide sequence ID" value="NZ_JBHTAH010000011.1"/>
</dbReference>
<keyword evidence="10" id="KW-1185">Reference proteome</keyword>
<reference evidence="9 10" key="1">
    <citation type="journal article" date="2019" name="Int. J. Syst. Evol. Microbiol.">
        <title>The Global Catalogue of Microorganisms (GCM) 10K type strain sequencing project: providing services to taxonomists for standard genome sequencing and annotation.</title>
        <authorList>
            <consortium name="The Broad Institute Genomics Platform"/>
            <consortium name="The Broad Institute Genome Sequencing Center for Infectious Disease"/>
            <person name="Wu L."/>
            <person name="Ma J."/>
        </authorList>
    </citation>
    <scope>NUCLEOTIDE SEQUENCE [LARGE SCALE GENOMIC DNA]</scope>
    <source>
        <strain evidence="9 10">DT31</strain>
    </source>
</reference>
<dbReference type="AlphaFoldDB" id="A0ABD5WGQ1"/>
<keyword evidence="1" id="KW-0677">Repeat</keyword>
<evidence type="ECO:0000259" key="8">
    <source>
        <dbReference type="Pfam" id="PF08271"/>
    </source>
</evidence>
<dbReference type="PANTHER" id="PTHR11618:SF13">
    <property type="entry name" value="TRANSCRIPTION INITIATION FACTOR IIB"/>
    <property type="match status" value="1"/>
</dbReference>
<gene>
    <name evidence="9" type="ORF">ACFQL9_12760</name>
</gene>
<feature type="compositionally biased region" description="Basic and acidic residues" evidence="6">
    <location>
        <begin position="71"/>
        <end position="91"/>
    </location>
</feature>
<evidence type="ECO:0000256" key="3">
    <source>
        <dbReference type="ARBA" id="ARBA00022833"/>
    </source>
</evidence>
<dbReference type="PRINTS" id="PR00685">
    <property type="entry name" value="TIFACTORIIB"/>
</dbReference>
<name>A0ABD5WGQ1_9EURY</name>
<organism evidence="9 10">
    <name type="scientific">Halobaculum lipolyticum</name>
    <dbReference type="NCBI Taxonomy" id="3032001"/>
    <lineage>
        <taxon>Archaea</taxon>
        <taxon>Methanobacteriati</taxon>
        <taxon>Methanobacteriota</taxon>
        <taxon>Stenosarchaea group</taxon>
        <taxon>Halobacteria</taxon>
        <taxon>Halobacteriales</taxon>
        <taxon>Haloferacaceae</taxon>
        <taxon>Halobaculum</taxon>
    </lineage>
</organism>
<accession>A0ABD5WGQ1</accession>
<evidence type="ECO:0000256" key="5">
    <source>
        <dbReference type="ARBA" id="ARBA00023163"/>
    </source>
</evidence>
<feature type="domain" description="Transcription factor TFIIB cyclin-like" evidence="7">
    <location>
        <begin position="119"/>
        <end position="204"/>
    </location>
</feature>
<keyword evidence="2" id="KW-0479">Metal-binding</keyword>
<dbReference type="SUPFAM" id="SSF57783">
    <property type="entry name" value="Zinc beta-ribbon"/>
    <property type="match status" value="1"/>
</dbReference>
<evidence type="ECO:0000256" key="2">
    <source>
        <dbReference type="ARBA" id="ARBA00022771"/>
    </source>
</evidence>
<dbReference type="InterPro" id="IPR000812">
    <property type="entry name" value="TFIIB"/>
</dbReference>
<dbReference type="Gene3D" id="1.10.472.10">
    <property type="entry name" value="Cyclin-like"/>
    <property type="match status" value="1"/>
</dbReference>
<dbReference type="InterPro" id="IPR013150">
    <property type="entry name" value="TFIIB_cyclin"/>
</dbReference>
<feature type="region of interest" description="Disordered" evidence="6">
    <location>
        <begin position="56"/>
        <end position="91"/>
    </location>
</feature>
<dbReference type="Gene3D" id="1.10.472.170">
    <property type="match status" value="1"/>
</dbReference>
<sequence length="321" mass="34871">MYERRYDESTQQTDANTCPECDGRVTMNTVEVVCDDCGLILAETTVDLGAEWRSFTDEPSRSRVGPPKTPARHDRGLSTEIGRGRDGVGRTLDGKTRRRLSRLRREHSRGRFQSKAERNQAYGFTEIRRMVGALGLGTALRDQACRLFSSAQDAGLFPGRTLEGMAGAAVYGVCRCTARSETLGDIVEVSRAERRQIRTAYRTLNTELGLPAAPRTPETFLPKLVSALDLPQAVERRARRLLATADDATIASGGNPAGIAGGAILVAASEVGVREHFTQKAVASLADVTPLTVRTHRDALRVVCEKSATQPDVGQTRVSSD</sequence>
<protein>
    <submittedName>
        <fullName evidence="9">Transcription initiation factor IIB family protein</fullName>
    </submittedName>
</protein>
<dbReference type="InterPro" id="IPR013137">
    <property type="entry name" value="Znf_TFIIB"/>
</dbReference>
<feature type="domain" description="TFIIB-type" evidence="8">
    <location>
        <begin position="17"/>
        <end position="55"/>
    </location>
</feature>
<keyword evidence="3" id="KW-0862">Zinc</keyword>
<evidence type="ECO:0000256" key="1">
    <source>
        <dbReference type="ARBA" id="ARBA00022737"/>
    </source>
</evidence>
<evidence type="ECO:0000256" key="6">
    <source>
        <dbReference type="SAM" id="MobiDB-lite"/>
    </source>
</evidence>
<dbReference type="EMBL" id="JBHTAH010000011">
    <property type="protein sequence ID" value="MFC7070516.1"/>
    <property type="molecule type" value="Genomic_DNA"/>
</dbReference>
<evidence type="ECO:0000259" key="7">
    <source>
        <dbReference type="Pfam" id="PF00382"/>
    </source>
</evidence>
<evidence type="ECO:0000256" key="4">
    <source>
        <dbReference type="ARBA" id="ARBA00023015"/>
    </source>
</evidence>
<keyword evidence="5" id="KW-0804">Transcription</keyword>
<dbReference type="PANTHER" id="PTHR11618">
    <property type="entry name" value="TRANSCRIPTION INITIATION FACTOR IIB-RELATED"/>
    <property type="match status" value="1"/>
</dbReference>
<evidence type="ECO:0000313" key="9">
    <source>
        <dbReference type="EMBL" id="MFC7070516.1"/>
    </source>
</evidence>
<evidence type="ECO:0000313" key="10">
    <source>
        <dbReference type="Proteomes" id="UP001596461"/>
    </source>
</evidence>
<comment type="caution">
    <text evidence="9">The sequence shown here is derived from an EMBL/GenBank/DDBJ whole genome shotgun (WGS) entry which is preliminary data.</text>
</comment>